<dbReference type="SUPFAM" id="SSF50800">
    <property type="entry name" value="PK beta-barrel domain-like"/>
    <property type="match status" value="1"/>
</dbReference>
<dbReference type="Proteomes" id="UP000237310">
    <property type="component" value="Unassembled WGS sequence"/>
</dbReference>
<dbReference type="PROSITE" id="PS51340">
    <property type="entry name" value="MOSC"/>
    <property type="match status" value="1"/>
</dbReference>
<dbReference type="OrthoDB" id="581532at2"/>
<evidence type="ECO:0000313" key="2">
    <source>
        <dbReference type="EMBL" id="POY40315.1"/>
    </source>
</evidence>
<dbReference type="EMBL" id="PQVG01000003">
    <property type="protein sequence ID" value="POY40315.1"/>
    <property type="molecule type" value="Genomic_DNA"/>
</dbReference>
<accession>A0A2S5ACP6</accession>
<name>A0A2S5ACP6_9FLAO</name>
<organism evidence="2 3">
    <name type="scientific">Flavobacterium alvei</name>
    <dbReference type="NCBI Taxonomy" id="2080416"/>
    <lineage>
        <taxon>Bacteria</taxon>
        <taxon>Pseudomonadati</taxon>
        <taxon>Bacteroidota</taxon>
        <taxon>Flavobacteriia</taxon>
        <taxon>Flavobacteriales</taxon>
        <taxon>Flavobacteriaceae</taxon>
        <taxon>Flavobacterium</taxon>
    </lineage>
</organism>
<dbReference type="PANTHER" id="PTHR14237:SF19">
    <property type="entry name" value="MITOCHONDRIAL AMIDOXIME REDUCING COMPONENT 1"/>
    <property type="match status" value="1"/>
</dbReference>
<dbReference type="AlphaFoldDB" id="A0A2S5ACP6"/>
<dbReference type="InterPro" id="IPR011037">
    <property type="entry name" value="Pyrv_Knase-like_insert_dom_sf"/>
</dbReference>
<dbReference type="GO" id="GO:0030170">
    <property type="term" value="F:pyridoxal phosphate binding"/>
    <property type="evidence" value="ECO:0007669"/>
    <property type="project" value="InterPro"/>
</dbReference>
<dbReference type="Pfam" id="PF03473">
    <property type="entry name" value="MOSC"/>
    <property type="match status" value="1"/>
</dbReference>
<dbReference type="GO" id="GO:0030151">
    <property type="term" value="F:molybdenum ion binding"/>
    <property type="evidence" value="ECO:0007669"/>
    <property type="project" value="InterPro"/>
</dbReference>
<dbReference type="Pfam" id="PF03476">
    <property type="entry name" value="MOSC_N"/>
    <property type="match status" value="1"/>
</dbReference>
<dbReference type="InterPro" id="IPR005303">
    <property type="entry name" value="MOCOS_middle"/>
</dbReference>
<dbReference type="GO" id="GO:0003824">
    <property type="term" value="F:catalytic activity"/>
    <property type="evidence" value="ECO:0007669"/>
    <property type="project" value="InterPro"/>
</dbReference>
<comment type="caution">
    <text evidence="2">The sequence shown here is derived from an EMBL/GenBank/DDBJ whole genome shotgun (WGS) entry which is preliminary data.</text>
</comment>
<keyword evidence="3" id="KW-1185">Reference proteome</keyword>
<evidence type="ECO:0000259" key="1">
    <source>
        <dbReference type="PROSITE" id="PS51340"/>
    </source>
</evidence>
<sequence length="262" mass="29876">MSYIVTELYIYPIKSLAGIAVSSAKAQEMGFENDRRWMLIDQNNELITQREHPNLSQFYPEINEGKITISHQDSTHEFFMDEHIEKPIFSKVWDDDTQVVEISKLTSQWFSDALGFSCKLVKILNNGDRKHSSSRLNQTLNVSLADAFPYLLIGSKSLEFLNERLEEKVSIKRFRPNIVISSLTAHEEDFFDTFQIGNVQFKNAKPCGRCVMVNNNPATAKVAKEPLKTLSTYRTSNNNVYFGTNIFCLNEGIIAVGDVVNF</sequence>
<protein>
    <submittedName>
        <fullName evidence="2">Sulfurase</fullName>
    </submittedName>
</protein>
<dbReference type="PANTHER" id="PTHR14237">
    <property type="entry name" value="MOLYBDOPTERIN COFACTOR SULFURASE MOSC"/>
    <property type="match status" value="1"/>
</dbReference>
<dbReference type="RefSeq" id="WP_103805377.1">
    <property type="nucleotide sequence ID" value="NZ_PQVG01000003.1"/>
</dbReference>
<evidence type="ECO:0000313" key="3">
    <source>
        <dbReference type="Proteomes" id="UP000237310"/>
    </source>
</evidence>
<reference evidence="2 3" key="1">
    <citation type="submission" date="2018-01" db="EMBL/GenBank/DDBJ databases">
        <authorList>
            <person name="Gaut B.S."/>
            <person name="Morton B.R."/>
            <person name="Clegg M.T."/>
            <person name="Duvall M.R."/>
        </authorList>
    </citation>
    <scope>NUCLEOTIDE SEQUENCE [LARGE SCALE GENOMIC DNA]</scope>
    <source>
        <strain evidence="2 3">HR-AY</strain>
    </source>
</reference>
<dbReference type="InterPro" id="IPR005302">
    <property type="entry name" value="MoCF_Sase_C"/>
</dbReference>
<feature type="domain" description="MOSC" evidence="1">
    <location>
        <begin position="118"/>
        <end position="262"/>
    </location>
</feature>
<dbReference type="SUPFAM" id="SSF141673">
    <property type="entry name" value="MOSC N-terminal domain-like"/>
    <property type="match status" value="1"/>
</dbReference>
<proteinExistence type="predicted"/>
<gene>
    <name evidence="2" type="ORF">C3L50_06625</name>
</gene>